<comment type="caution">
    <text evidence="1">The sequence shown here is derived from an EMBL/GenBank/DDBJ whole genome shotgun (WGS) entry which is preliminary data.</text>
</comment>
<reference evidence="1 2" key="1">
    <citation type="submission" date="2009-02" db="EMBL/GenBank/DDBJ databases">
        <authorList>
            <person name="Fulton L."/>
            <person name="Clifton S."/>
            <person name="Fulton B."/>
            <person name="Xu J."/>
            <person name="Minx P."/>
            <person name="Pepin K.H."/>
            <person name="Johnson M."/>
            <person name="Bhonagiri V."/>
            <person name="Nash W.E."/>
            <person name="Mardis E.R."/>
            <person name="Wilson R.K."/>
        </authorList>
    </citation>
    <scope>NUCLEOTIDE SEQUENCE [LARGE SCALE GENOMIC DNA]</scope>
    <source>
        <strain evidence="1 2">DSM 16841</strain>
    </source>
</reference>
<dbReference type="AlphaFoldDB" id="C0FS45"/>
<accession>C0FS45</accession>
<protein>
    <submittedName>
        <fullName evidence="1">Uncharacterized protein</fullName>
    </submittedName>
</protein>
<gene>
    <name evidence="1" type="ORF">ROSEINA2194_01560</name>
</gene>
<proteinExistence type="predicted"/>
<evidence type="ECO:0000313" key="1">
    <source>
        <dbReference type="EMBL" id="EEG94599.1"/>
    </source>
</evidence>
<organism evidence="1 2">
    <name type="scientific">Roseburia inulinivorans DSM 16841</name>
    <dbReference type="NCBI Taxonomy" id="622312"/>
    <lineage>
        <taxon>Bacteria</taxon>
        <taxon>Bacillati</taxon>
        <taxon>Bacillota</taxon>
        <taxon>Clostridia</taxon>
        <taxon>Lachnospirales</taxon>
        <taxon>Lachnospiraceae</taxon>
        <taxon>Roseburia</taxon>
    </lineage>
</organism>
<dbReference type="EMBL" id="ACFY01000059">
    <property type="protein sequence ID" value="EEG94599.1"/>
    <property type="molecule type" value="Genomic_DNA"/>
</dbReference>
<reference evidence="1 2" key="2">
    <citation type="submission" date="2009-03" db="EMBL/GenBank/DDBJ databases">
        <title>Draft genome sequence of Roseburia inulinivorans (DSM 16841).</title>
        <authorList>
            <person name="Sudarsanam P."/>
            <person name="Ley R."/>
            <person name="Guruge J."/>
            <person name="Turnbaugh P.J."/>
            <person name="Mahowald M."/>
            <person name="Liep D."/>
            <person name="Gordon J."/>
        </authorList>
    </citation>
    <scope>NUCLEOTIDE SEQUENCE [LARGE SCALE GENOMIC DNA]</scope>
    <source>
        <strain evidence="1 2">DSM 16841</strain>
    </source>
</reference>
<sequence>MITAVVLKGEIPGLYGSFFVPFFWRNFLMENIISRELYSSQKR</sequence>
<name>C0FS45_9FIRM</name>
<dbReference type="Proteomes" id="UP000003561">
    <property type="component" value="Unassembled WGS sequence"/>
</dbReference>
<evidence type="ECO:0000313" key="2">
    <source>
        <dbReference type="Proteomes" id="UP000003561"/>
    </source>
</evidence>